<dbReference type="CDD" id="cd08964">
    <property type="entry name" value="L-asparaginase_II"/>
    <property type="match status" value="1"/>
</dbReference>
<dbReference type="PANTHER" id="PTHR11707">
    <property type="entry name" value="L-ASPARAGINASE"/>
    <property type="match status" value="1"/>
</dbReference>
<protein>
    <submittedName>
        <fullName evidence="6">L-asparaginase</fullName>
    </submittedName>
</protein>
<dbReference type="InterPro" id="IPR027473">
    <property type="entry name" value="L-asparaginase_C"/>
</dbReference>
<dbReference type="EMBL" id="BONY01000036">
    <property type="protein sequence ID" value="GIH07334.1"/>
    <property type="molecule type" value="Genomic_DNA"/>
</dbReference>
<dbReference type="Pfam" id="PF17763">
    <property type="entry name" value="Asparaginase_C"/>
    <property type="match status" value="1"/>
</dbReference>
<reference evidence="6" key="1">
    <citation type="submission" date="2021-01" db="EMBL/GenBank/DDBJ databases">
        <title>Whole genome shotgun sequence of Rhizocola hellebori NBRC 109834.</title>
        <authorList>
            <person name="Komaki H."/>
            <person name="Tamura T."/>
        </authorList>
    </citation>
    <scope>NUCLEOTIDE SEQUENCE</scope>
    <source>
        <strain evidence="6">NBRC 109834</strain>
    </source>
</reference>
<dbReference type="InterPro" id="IPR006034">
    <property type="entry name" value="Asparaginase/glutaminase-like"/>
</dbReference>
<feature type="domain" description="L-asparaginase N-terminal" evidence="4">
    <location>
        <begin position="11"/>
        <end position="201"/>
    </location>
</feature>
<dbReference type="InterPro" id="IPR036152">
    <property type="entry name" value="Asp/glu_Ase-like_sf"/>
</dbReference>
<dbReference type="PROSITE" id="PS51732">
    <property type="entry name" value="ASN_GLN_ASE_3"/>
    <property type="match status" value="1"/>
</dbReference>
<dbReference type="Gene3D" id="3.40.50.1170">
    <property type="entry name" value="L-asparaginase, N-terminal domain"/>
    <property type="match status" value="1"/>
</dbReference>
<dbReference type="Pfam" id="PF00710">
    <property type="entry name" value="Asparaginase"/>
    <property type="match status" value="1"/>
</dbReference>
<evidence type="ECO:0000313" key="7">
    <source>
        <dbReference type="Proteomes" id="UP000612899"/>
    </source>
</evidence>
<dbReference type="PIRSF" id="PIRSF500176">
    <property type="entry name" value="L_ASNase"/>
    <property type="match status" value="1"/>
</dbReference>
<dbReference type="InterPro" id="IPR040919">
    <property type="entry name" value="Asparaginase_C"/>
</dbReference>
<accession>A0A8J3QAS0</accession>
<proteinExistence type="inferred from homology"/>
<dbReference type="PRINTS" id="PR00139">
    <property type="entry name" value="ASNGLNASE"/>
</dbReference>
<dbReference type="SUPFAM" id="SSF53774">
    <property type="entry name" value="Glutaminase/Asparaginase"/>
    <property type="match status" value="1"/>
</dbReference>
<evidence type="ECO:0000259" key="5">
    <source>
        <dbReference type="Pfam" id="PF17763"/>
    </source>
</evidence>
<dbReference type="GO" id="GO:0006528">
    <property type="term" value="P:asparagine metabolic process"/>
    <property type="evidence" value="ECO:0007669"/>
    <property type="project" value="InterPro"/>
</dbReference>
<evidence type="ECO:0000256" key="1">
    <source>
        <dbReference type="ARBA" id="ARBA00010518"/>
    </source>
</evidence>
<dbReference type="AlphaFoldDB" id="A0A8J3QAS0"/>
<name>A0A8J3QAS0_9ACTN</name>
<gene>
    <name evidence="6" type="primary">ansA_1</name>
    <name evidence="6" type="ORF">Rhe02_54010</name>
</gene>
<dbReference type="InterPro" id="IPR037152">
    <property type="entry name" value="L-asparaginase_N_sf"/>
</dbReference>
<dbReference type="PIRSF" id="PIRSF001220">
    <property type="entry name" value="L-ASNase_gatD"/>
    <property type="match status" value="1"/>
</dbReference>
<dbReference type="InterPro" id="IPR004550">
    <property type="entry name" value="AsnASE_II"/>
</dbReference>
<evidence type="ECO:0000259" key="4">
    <source>
        <dbReference type="Pfam" id="PF00710"/>
    </source>
</evidence>
<feature type="domain" description="Asparaginase/glutaminase C-terminal" evidence="5">
    <location>
        <begin position="219"/>
        <end position="331"/>
    </location>
</feature>
<evidence type="ECO:0000256" key="3">
    <source>
        <dbReference type="PIRSR" id="PIRSR001220-1"/>
    </source>
</evidence>
<evidence type="ECO:0000256" key="2">
    <source>
        <dbReference type="ARBA" id="ARBA00022801"/>
    </source>
</evidence>
<dbReference type="GO" id="GO:0004067">
    <property type="term" value="F:asparaginase activity"/>
    <property type="evidence" value="ECO:0007669"/>
    <property type="project" value="UniProtKB-UniRule"/>
</dbReference>
<dbReference type="InterPro" id="IPR027474">
    <property type="entry name" value="L-asparaginase_N"/>
</dbReference>
<dbReference type="PANTHER" id="PTHR11707:SF28">
    <property type="entry name" value="60 KDA LYSOPHOSPHOLIPASE"/>
    <property type="match status" value="1"/>
</dbReference>
<dbReference type="Proteomes" id="UP000612899">
    <property type="component" value="Unassembled WGS sequence"/>
</dbReference>
<feature type="active site" description="O-isoaspartyl threonine intermediate" evidence="3">
    <location>
        <position position="20"/>
    </location>
</feature>
<comment type="caution">
    <text evidence="6">The sequence shown here is derived from an EMBL/GenBank/DDBJ whole genome shotgun (WGS) entry which is preliminary data.</text>
</comment>
<keyword evidence="2" id="KW-0378">Hydrolase</keyword>
<organism evidence="6 7">
    <name type="scientific">Rhizocola hellebori</name>
    <dbReference type="NCBI Taxonomy" id="1392758"/>
    <lineage>
        <taxon>Bacteria</taxon>
        <taxon>Bacillati</taxon>
        <taxon>Actinomycetota</taxon>
        <taxon>Actinomycetes</taxon>
        <taxon>Micromonosporales</taxon>
        <taxon>Micromonosporaceae</taxon>
        <taxon>Rhizocola</taxon>
    </lineage>
</organism>
<keyword evidence="7" id="KW-1185">Reference proteome</keyword>
<comment type="similarity">
    <text evidence="1">Belongs to the asparaginase 1 family.</text>
</comment>
<sequence length="335" mass="35027">MPELPEIELSKILIYSLGGTIAMTSVGPGGSIVPTLSAAELASYLPAQLLKGIDIEGRSFRQLSGSSIGFGDLTALLREMRQAAQGGITGFVVTMGTDSIEEASFLIDLLWDCEQPIVVTGAMRGPSHISPDGAFNLAAAVATASSPQARGRGCLVVLNDEIHCARWVRKIHTTSGNAFSSGIVGTAGVLIEDEVRFLQPPLRQPVYPLPDLTAVKTALIVSVVGDDGTLYTKLDDGSFDGVVIAGFGAGHVPAAAVDAIDKLARRIPVVLATRVDSGPTLRRTYGYPGSEVDLLGRGLVCADLLDALKARLLLHVLIANGMSRDAIESAFATHG</sequence>
<evidence type="ECO:0000313" key="6">
    <source>
        <dbReference type="EMBL" id="GIH07334.1"/>
    </source>
</evidence>
<dbReference type="SMART" id="SM00870">
    <property type="entry name" value="Asparaginase"/>
    <property type="match status" value="1"/>
</dbReference>
<dbReference type="Gene3D" id="3.40.50.40">
    <property type="match status" value="1"/>
</dbReference>